<dbReference type="GO" id="GO:0005952">
    <property type="term" value="C:cAMP-dependent protein kinase complex"/>
    <property type="evidence" value="ECO:0007669"/>
    <property type="project" value="InterPro"/>
</dbReference>
<dbReference type="EMBL" id="FNCV01000003">
    <property type="protein sequence ID" value="SDG94341.1"/>
    <property type="molecule type" value="Genomic_DNA"/>
</dbReference>
<dbReference type="Gene3D" id="2.60.120.10">
    <property type="entry name" value="Jelly Rolls"/>
    <property type="match status" value="1"/>
</dbReference>
<dbReference type="InterPro" id="IPR018490">
    <property type="entry name" value="cNMP-bd_dom_sf"/>
</dbReference>
<organism evidence="2 3">
    <name type="scientific">Roseospirillum parvum</name>
    <dbReference type="NCBI Taxonomy" id="83401"/>
    <lineage>
        <taxon>Bacteria</taxon>
        <taxon>Pseudomonadati</taxon>
        <taxon>Pseudomonadota</taxon>
        <taxon>Alphaproteobacteria</taxon>
        <taxon>Rhodospirillales</taxon>
        <taxon>Rhodospirillaceae</taxon>
        <taxon>Roseospirillum</taxon>
    </lineage>
</organism>
<dbReference type="SMART" id="SM00100">
    <property type="entry name" value="cNMP"/>
    <property type="match status" value="1"/>
</dbReference>
<sequence length="196" mass="21820">MFRDPLLERRPFPEGATIFRQNDPGDAAYLVESGKVAIYKQVDSRKVHLGTLHKGSIFGEMAVVDGSPRMASAVALEASVLVRIPGRVVQDKLGRADPFIRALIDILMENLRNVHAVYMTRPRSIADFVKVLEGHSDSLRQCVNLVGMDELSNEMLRELGELDATVRRLTELSARHVARKLERRADVIPDPGALPE</sequence>
<accession>A0A1G7YCV7</accession>
<feature type="domain" description="Cyclic nucleotide-binding" evidence="1">
    <location>
        <begin position="7"/>
        <end position="110"/>
    </location>
</feature>
<dbReference type="OrthoDB" id="9807547at2"/>
<dbReference type="Pfam" id="PF00027">
    <property type="entry name" value="cNMP_binding"/>
    <property type="match status" value="1"/>
</dbReference>
<dbReference type="PROSITE" id="PS50042">
    <property type="entry name" value="CNMP_BINDING_3"/>
    <property type="match status" value="1"/>
</dbReference>
<protein>
    <submittedName>
        <fullName evidence="2">Cyclic nucleotide-binding domain-containing protein</fullName>
    </submittedName>
</protein>
<dbReference type="RefSeq" id="WP_092617178.1">
    <property type="nucleotide sequence ID" value="NZ_FNCV01000003.1"/>
</dbReference>
<name>A0A1G7YCV7_9PROT</name>
<dbReference type="InterPro" id="IPR000595">
    <property type="entry name" value="cNMP-bd_dom"/>
</dbReference>
<dbReference type="Proteomes" id="UP000217076">
    <property type="component" value="Unassembled WGS sequence"/>
</dbReference>
<dbReference type="STRING" id="83401.SAMN05421742_103268"/>
<evidence type="ECO:0000259" key="1">
    <source>
        <dbReference type="PROSITE" id="PS50042"/>
    </source>
</evidence>
<evidence type="ECO:0000313" key="2">
    <source>
        <dbReference type="EMBL" id="SDG94341.1"/>
    </source>
</evidence>
<dbReference type="InterPro" id="IPR014710">
    <property type="entry name" value="RmlC-like_jellyroll"/>
</dbReference>
<dbReference type="GO" id="GO:0005829">
    <property type="term" value="C:cytosol"/>
    <property type="evidence" value="ECO:0007669"/>
    <property type="project" value="TreeGrafter"/>
</dbReference>
<proteinExistence type="predicted"/>
<gene>
    <name evidence="2" type="ORF">SAMN05421742_103268</name>
</gene>
<evidence type="ECO:0000313" key="3">
    <source>
        <dbReference type="Proteomes" id="UP000217076"/>
    </source>
</evidence>
<keyword evidence="3" id="KW-1185">Reference proteome</keyword>
<reference evidence="3" key="1">
    <citation type="submission" date="2016-10" db="EMBL/GenBank/DDBJ databases">
        <authorList>
            <person name="Varghese N."/>
            <person name="Submissions S."/>
        </authorList>
    </citation>
    <scope>NUCLEOTIDE SEQUENCE [LARGE SCALE GENOMIC DNA]</scope>
    <source>
        <strain evidence="3">930I</strain>
    </source>
</reference>
<dbReference type="SUPFAM" id="SSF51206">
    <property type="entry name" value="cAMP-binding domain-like"/>
    <property type="match status" value="1"/>
</dbReference>
<dbReference type="PANTHER" id="PTHR11635:SF152">
    <property type="entry name" value="CAMP-DEPENDENT PROTEIN KINASE TYPE I REGULATORY SUBUNIT-RELATED"/>
    <property type="match status" value="1"/>
</dbReference>
<dbReference type="AlphaFoldDB" id="A0A1G7YCV7"/>
<dbReference type="InterPro" id="IPR050503">
    <property type="entry name" value="cAMP-dep_PK_reg_su-like"/>
</dbReference>
<dbReference type="CDD" id="cd00038">
    <property type="entry name" value="CAP_ED"/>
    <property type="match status" value="1"/>
</dbReference>
<dbReference type="PRINTS" id="PR00103">
    <property type="entry name" value="CAMPKINASE"/>
</dbReference>
<dbReference type="PANTHER" id="PTHR11635">
    <property type="entry name" value="CAMP-DEPENDENT PROTEIN KINASE REGULATORY CHAIN"/>
    <property type="match status" value="1"/>
</dbReference>